<dbReference type="Gene3D" id="3.40.50.720">
    <property type="entry name" value="NAD(P)-binding Rossmann-like Domain"/>
    <property type="match status" value="1"/>
</dbReference>
<dbReference type="EMBL" id="JACHEM010000028">
    <property type="protein sequence ID" value="MBB6439771.1"/>
    <property type="molecule type" value="Genomic_DNA"/>
</dbReference>
<dbReference type="AlphaFoldDB" id="A0A7X0LU70"/>
<gene>
    <name evidence="4" type="ORF">HNQ79_006283</name>
</gene>
<dbReference type="Pfam" id="PF01408">
    <property type="entry name" value="GFO_IDH_MocA"/>
    <property type="match status" value="1"/>
</dbReference>
<feature type="domain" description="GFO/IDH/MocA-like oxidoreductase" evidence="3">
    <location>
        <begin position="145"/>
        <end position="243"/>
    </location>
</feature>
<dbReference type="RefSeq" id="WP_185036282.1">
    <property type="nucleotide sequence ID" value="NZ_BNBN01000024.1"/>
</dbReference>
<keyword evidence="1" id="KW-0560">Oxidoreductase</keyword>
<dbReference type="InterPro" id="IPR055170">
    <property type="entry name" value="GFO_IDH_MocA-like_dom"/>
</dbReference>
<evidence type="ECO:0000313" key="5">
    <source>
        <dbReference type="Proteomes" id="UP000540423"/>
    </source>
</evidence>
<organism evidence="4 5">
    <name type="scientific">Streptomyces candidus</name>
    <dbReference type="NCBI Taxonomy" id="67283"/>
    <lineage>
        <taxon>Bacteria</taxon>
        <taxon>Bacillati</taxon>
        <taxon>Actinomycetota</taxon>
        <taxon>Actinomycetes</taxon>
        <taxon>Kitasatosporales</taxon>
        <taxon>Streptomycetaceae</taxon>
        <taxon>Streptomyces</taxon>
    </lineage>
</organism>
<evidence type="ECO:0000259" key="3">
    <source>
        <dbReference type="Pfam" id="PF22725"/>
    </source>
</evidence>
<dbReference type="GO" id="GO:0000166">
    <property type="term" value="F:nucleotide binding"/>
    <property type="evidence" value="ECO:0007669"/>
    <property type="project" value="InterPro"/>
</dbReference>
<evidence type="ECO:0000259" key="2">
    <source>
        <dbReference type="Pfam" id="PF01408"/>
    </source>
</evidence>
<proteinExistence type="predicted"/>
<evidence type="ECO:0000313" key="4">
    <source>
        <dbReference type="EMBL" id="MBB6439771.1"/>
    </source>
</evidence>
<comment type="caution">
    <text evidence="4">The sequence shown here is derived from an EMBL/GenBank/DDBJ whole genome shotgun (WGS) entry which is preliminary data.</text>
</comment>
<protein>
    <submittedName>
        <fullName evidence="4">Putative dehydrogenase</fullName>
    </submittedName>
</protein>
<dbReference type="Gene3D" id="3.30.360.10">
    <property type="entry name" value="Dihydrodipicolinate Reductase, domain 2"/>
    <property type="match status" value="1"/>
</dbReference>
<dbReference type="PANTHER" id="PTHR43818:SF11">
    <property type="entry name" value="BCDNA.GH03377"/>
    <property type="match status" value="1"/>
</dbReference>
<dbReference type="SUPFAM" id="SSF51735">
    <property type="entry name" value="NAD(P)-binding Rossmann-fold domains"/>
    <property type="match status" value="1"/>
</dbReference>
<dbReference type="GO" id="GO:0016491">
    <property type="term" value="F:oxidoreductase activity"/>
    <property type="evidence" value="ECO:0007669"/>
    <property type="project" value="UniProtKB-KW"/>
</dbReference>
<dbReference type="SUPFAM" id="SSF55347">
    <property type="entry name" value="Glyceraldehyde-3-phosphate dehydrogenase-like, C-terminal domain"/>
    <property type="match status" value="1"/>
</dbReference>
<keyword evidence="5" id="KW-1185">Reference proteome</keyword>
<evidence type="ECO:0000256" key="1">
    <source>
        <dbReference type="ARBA" id="ARBA00023002"/>
    </source>
</evidence>
<name>A0A7X0LU70_9ACTN</name>
<dbReference type="InterPro" id="IPR000683">
    <property type="entry name" value="Gfo/Idh/MocA-like_OxRdtase_N"/>
</dbReference>
<dbReference type="Pfam" id="PF22725">
    <property type="entry name" value="GFO_IDH_MocA_C3"/>
    <property type="match status" value="1"/>
</dbReference>
<dbReference type="InterPro" id="IPR050463">
    <property type="entry name" value="Gfo/Idh/MocA_oxidrdct_glycsds"/>
</dbReference>
<accession>A0A7X0LU70</accession>
<feature type="domain" description="Gfo/Idh/MocA-like oxidoreductase N-terminal" evidence="2">
    <location>
        <begin position="6"/>
        <end position="116"/>
    </location>
</feature>
<dbReference type="InterPro" id="IPR036291">
    <property type="entry name" value="NAD(P)-bd_dom_sf"/>
</dbReference>
<dbReference type="Proteomes" id="UP000540423">
    <property type="component" value="Unassembled WGS sequence"/>
</dbReference>
<reference evidence="4 5" key="1">
    <citation type="submission" date="2020-08" db="EMBL/GenBank/DDBJ databases">
        <title>Genomic Encyclopedia of Type Strains, Phase IV (KMG-IV): sequencing the most valuable type-strain genomes for metagenomic binning, comparative biology and taxonomic classification.</title>
        <authorList>
            <person name="Goeker M."/>
        </authorList>
    </citation>
    <scope>NUCLEOTIDE SEQUENCE [LARGE SCALE GENOMIC DNA]</scope>
    <source>
        <strain evidence="4 5">DSM 40141</strain>
    </source>
</reference>
<dbReference type="PANTHER" id="PTHR43818">
    <property type="entry name" value="BCDNA.GH03377"/>
    <property type="match status" value="1"/>
</dbReference>
<sequence length="313" mass="32779">MSTRLGVGLVGFGVAGRQHAAALERLPDAGIVSVLEEVSAVDTGDHRRAGSWRELLDDPDVGLVALCVPPGGRAQLAVEALEAGKAVLLEKPPAVSVEEIDGVADAARRTGLPVGVMLQHRMRLPTAALAATWSAPSVTAVLEVSRFRPSAHYRRAGWRSDPAAALGGISAHLGVHYLDLACQLLGRPESVRLTPPRKVAAGIDTRVTGVVTFLSGATLAFTVTAESMVRTERLQILGPDGGFNITDGTVMTQIGDTEQTWPTTPTAELRTEVYREMVEAVASGRPPARCHLEGARAVTEILSSVAAAAAVVV</sequence>